<dbReference type="PATRIC" id="fig|1158610.3.peg.423"/>
<reference evidence="1 2" key="1">
    <citation type="submission" date="2013-02" db="EMBL/GenBank/DDBJ databases">
        <title>The Genome Sequence of Enterococcus phoeniculicola BAA-412.</title>
        <authorList>
            <consortium name="The Broad Institute Genome Sequencing Platform"/>
            <consortium name="The Broad Institute Genome Sequencing Center for Infectious Disease"/>
            <person name="Earl A.M."/>
            <person name="Gilmore M.S."/>
            <person name="Lebreton F."/>
            <person name="Walker B."/>
            <person name="Young S.K."/>
            <person name="Zeng Q."/>
            <person name="Gargeya S."/>
            <person name="Fitzgerald M."/>
            <person name="Haas B."/>
            <person name="Abouelleil A."/>
            <person name="Alvarado L."/>
            <person name="Arachchi H.M."/>
            <person name="Berlin A.M."/>
            <person name="Chapman S.B."/>
            <person name="Dewar J."/>
            <person name="Goldberg J."/>
            <person name="Griggs A."/>
            <person name="Gujja S."/>
            <person name="Hansen M."/>
            <person name="Howarth C."/>
            <person name="Imamovic A."/>
            <person name="Larimer J."/>
            <person name="McCowan C."/>
            <person name="Murphy C."/>
            <person name="Neiman D."/>
            <person name="Pearson M."/>
            <person name="Priest M."/>
            <person name="Roberts A."/>
            <person name="Saif S."/>
            <person name="Shea T."/>
            <person name="Sisk P."/>
            <person name="Sykes S."/>
            <person name="Wortman J."/>
            <person name="Nusbaum C."/>
            <person name="Birren B."/>
        </authorList>
    </citation>
    <scope>NUCLEOTIDE SEQUENCE [LARGE SCALE GENOMIC DNA]</scope>
    <source>
        <strain evidence="1 2">ATCC BAA-412</strain>
    </source>
</reference>
<accession>R3WM31</accession>
<sequence>MDESQGEQLEQEYQALIGTWKRINLENEVFCLSKIDNILYISYNQGELSPLALISKEKRKNGNYYCFINEEKKKGYNFFLKNEETMTVNSFTSVEGVDSISPPLEYRKTDEK</sequence>
<organism evidence="1 2">
    <name type="scientific">Enterococcus phoeniculicola ATCC BAA-412</name>
    <dbReference type="NCBI Taxonomy" id="1158610"/>
    <lineage>
        <taxon>Bacteria</taxon>
        <taxon>Bacillati</taxon>
        <taxon>Bacillota</taxon>
        <taxon>Bacilli</taxon>
        <taxon>Lactobacillales</taxon>
        <taxon>Enterococcaceae</taxon>
        <taxon>Enterococcus</taxon>
    </lineage>
</organism>
<keyword evidence="2" id="KW-1185">Reference proteome</keyword>
<protein>
    <recommendedName>
        <fullName evidence="3">Lipocalin-like domain-containing protein</fullName>
    </recommendedName>
</protein>
<gene>
    <name evidence="1" type="ORF">UC3_00448</name>
</gene>
<dbReference type="AlphaFoldDB" id="R3WM31"/>
<comment type="caution">
    <text evidence="1">The sequence shown here is derived from an EMBL/GenBank/DDBJ whole genome shotgun (WGS) entry which is preliminary data.</text>
</comment>
<evidence type="ECO:0000313" key="2">
    <source>
        <dbReference type="Proteomes" id="UP000013785"/>
    </source>
</evidence>
<dbReference type="Proteomes" id="UP000013785">
    <property type="component" value="Unassembled WGS sequence"/>
</dbReference>
<dbReference type="HOGENOM" id="CLU_2142057_0_0_9"/>
<evidence type="ECO:0008006" key="3">
    <source>
        <dbReference type="Google" id="ProtNLM"/>
    </source>
</evidence>
<evidence type="ECO:0000313" key="1">
    <source>
        <dbReference type="EMBL" id="EOL48896.1"/>
    </source>
</evidence>
<proteinExistence type="predicted"/>
<dbReference type="EMBL" id="AJAT01000007">
    <property type="protein sequence ID" value="EOL48896.1"/>
    <property type="molecule type" value="Genomic_DNA"/>
</dbReference>
<name>R3WM31_9ENTE</name>